<protein>
    <submittedName>
        <fullName evidence="2">Uncharacterized protein</fullName>
    </submittedName>
</protein>
<evidence type="ECO:0000313" key="2">
    <source>
        <dbReference type="EMBL" id="EJW02604.1"/>
    </source>
</evidence>
<dbReference type="VEuPathDB" id="MicrosporidiaDB:EDEG_03001"/>
<evidence type="ECO:0000313" key="3">
    <source>
        <dbReference type="Proteomes" id="UP000003163"/>
    </source>
</evidence>
<accession>J9D501</accession>
<gene>
    <name evidence="2" type="ORF">EDEG_03001</name>
</gene>
<comment type="caution">
    <text evidence="2">The sequence shown here is derived from an EMBL/GenBank/DDBJ whole genome shotgun (WGS) entry which is preliminary data.</text>
</comment>
<dbReference type="InParanoid" id="J9D501"/>
<keyword evidence="3" id="KW-1185">Reference proteome</keyword>
<sequence length="875" mass="104275">MKNTIFFYLISYSFTTTFNDQQVFSNEGLLKESISSHLEETITEGCDSLYSKLEVCYVSKLIFYDEELLKNLYFIKKVFTLSKIEDVKISLLYNYPLDYDSISTTMEEIDFVKRLFQEMLIENETNPRSTCLKSNIDVEENVSIFQDGFFICKKINDVISALKKRNHLANFGKLENFVFLHDKSVNKSIITTIIREYYRKNICLHYNDHNLWLKIREYFYLWYETDFELIYSNSYKKINEINYSLLFNKLNYLISIIQSSDSGQLTDNSFFYIVAEITNTPKDDKVEFKESMIQTIDFIFSKYIRAKTNKIIFFSFLNEENNQAYKIILKTIISTINYDYFIKNMNFYDKKIQHSLNEQVIVPEKGTIVAQNNPKMHELSSMKDNSTDKDTSHNLTEFRPKMPNQCESKNLKNVETVLSNEKFLKNIINQKSYLFNRLRFFDFKAYIENIQSPVIDGYKRKIFCEIISLDNSVIDTFSVLHAERTDFSFTIKSVFIDLKIEIKPMRFSKNLIVELLYFNQIKTRLVFRTDNKEIFDQKLKALLAYCKGPFESNQLFFSNECEPKIVLYSMIKQLLKTYKCFGESVKINNINIWNDDVFFSAIIRCMNSLRCHFIDNNIEISDIYLYENTYHGFSLDNISDEFTCFPIKLIHATDFNTFFHPMSVKREAIYQSNVIFNVKNFKNEKFWLWIQFHYHNDKLFMYIKEVCKSLQEKFSEYANNICKIYKVTLLQSLRIRYSKIFTNPSIFVKISKLSQKSDFSHSHYKEILTLILNERKNDFYKVIFSLSKTESTTEDIPRNFFDLENVVNYLIEHTLIIFPDSSSYTRNTLTIDIYSKKHDDDDDCFIHESFFCIFFKIFTRMNERLNNSEKNKINK</sequence>
<evidence type="ECO:0000256" key="1">
    <source>
        <dbReference type="SAM" id="MobiDB-lite"/>
    </source>
</evidence>
<dbReference type="AlphaFoldDB" id="J9D501"/>
<dbReference type="EMBL" id="AFBI03000063">
    <property type="protein sequence ID" value="EJW02604.1"/>
    <property type="molecule type" value="Genomic_DNA"/>
</dbReference>
<reference evidence="3" key="2">
    <citation type="submission" date="2015-07" db="EMBL/GenBank/DDBJ databases">
        <title>Contrasting host-pathogen interactions and genome evolution in two generalist and specialist microsporidian pathogens of mosquitoes.</title>
        <authorList>
            <consortium name="The Broad Institute Genomics Platform"/>
            <consortium name="The Broad Institute Genome Sequencing Center for Infectious Disease"/>
            <person name="Cuomo C.A."/>
            <person name="Sanscrainte N.D."/>
            <person name="Goldberg J.M."/>
            <person name="Heiman D."/>
            <person name="Young S."/>
            <person name="Zeng Q."/>
            <person name="Becnel J.J."/>
            <person name="Birren B.W."/>
        </authorList>
    </citation>
    <scope>NUCLEOTIDE SEQUENCE [LARGE SCALE GENOMIC DNA]</scope>
    <source>
        <strain evidence="3">USNM 41457</strain>
    </source>
</reference>
<organism evidence="2 3">
    <name type="scientific">Edhazardia aedis (strain USNM 41457)</name>
    <name type="common">Microsporidian parasite</name>
    <dbReference type="NCBI Taxonomy" id="1003232"/>
    <lineage>
        <taxon>Eukaryota</taxon>
        <taxon>Fungi</taxon>
        <taxon>Fungi incertae sedis</taxon>
        <taxon>Microsporidia</taxon>
        <taxon>Edhazardia</taxon>
    </lineage>
</organism>
<proteinExistence type="predicted"/>
<name>J9D501_EDHAE</name>
<dbReference type="HOGENOM" id="CLU_328452_0_0_1"/>
<reference evidence="2 3" key="1">
    <citation type="submission" date="2011-08" db="EMBL/GenBank/DDBJ databases">
        <authorList>
            <person name="Liu Z.J."/>
            <person name="Shi F.L."/>
            <person name="Lu J.Q."/>
            <person name="Li M."/>
            <person name="Wang Z.L."/>
        </authorList>
    </citation>
    <scope>NUCLEOTIDE SEQUENCE [LARGE SCALE GENOMIC DNA]</scope>
    <source>
        <strain evidence="2 3">USNM 41457</strain>
    </source>
</reference>
<feature type="region of interest" description="Disordered" evidence="1">
    <location>
        <begin position="379"/>
        <end position="399"/>
    </location>
</feature>
<dbReference type="Proteomes" id="UP000003163">
    <property type="component" value="Unassembled WGS sequence"/>
</dbReference>